<evidence type="ECO:0000313" key="2">
    <source>
        <dbReference type="EMBL" id="PRP90830.1"/>
    </source>
</evidence>
<feature type="region of interest" description="Disordered" evidence="1">
    <location>
        <begin position="16"/>
        <end position="36"/>
    </location>
</feature>
<evidence type="ECO:0000256" key="1">
    <source>
        <dbReference type="SAM" id="MobiDB-lite"/>
    </source>
</evidence>
<feature type="compositionally biased region" description="Basic and acidic residues" evidence="1">
    <location>
        <begin position="20"/>
        <end position="36"/>
    </location>
</feature>
<dbReference type="EMBL" id="PVNL01000186">
    <property type="protein sequence ID" value="PRP90830.1"/>
    <property type="molecule type" value="Genomic_DNA"/>
</dbReference>
<gene>
    <name evidence="2" type="ORF">ENSA7_82410</name>
</gene>
<protein>
    <submittedName>
        <fullName evidence="2">Uncharacterized protein</fullName>
    </submittedName>
</protein>
<accession>A0A2S9XDI8</accession>
<name>A0A2S9XDI8_9BACT</name>
<proteinExistence type="predicted"/>
<evidence type="ECO:0000313" key="3">
    <source>
        <dbReference type="Proteomes" id="UP000238823"/>
    </source>
</evidence>
<organism evidence="2 3">
    <name type="scientific">Enhygromyxa salina</name>
    <dbReference type="NCBI Taxonomy" id="215803"/>
    <lineage>
        <taxon>Bacteria</taxon>
        <taxon>Pseudomonadati</taxon>
        <taxon>Myxococcota</taxon>
        <taxon>Polyangia</taxon>
        <taxon>Nannocystales</taxon>
        <taxon>Nannocystaceae</taxon>
        <taxon>Enhygromyxa</taxon>
    </lineage>
</organism>
<comment type="caution">
    <text evidence="2">The sequence shown here is derived from an EMBL/GenBank/DDBJ whole genome shotgun (WGS) entry which is preliminary data.</text>
</comment>
<dbReference type="AlphaFoldDB" id="A0A2S9XDI8"/>
<sequence length="36" mass="4136">MVLQRIQGDFFRLAPLDSQAKAETDDTAKEEPNDER</sequence>
<reference evidence="2 3" key="1">
    <citation type="submission" date="2018-03" db="EMBL/GenBank/DDBJ databases">
        <title>Draft Genome Sequences of the Obligatory Marine Myxobacteria Enhygromyxa salina SWB007.</title>
        <authorList>
            <person name="Poehlein A."/>
            <person name="Moghaddam J.A."/>
            <person name="Harms H."/>
            <person name="Alanjari M."/>
            <person name="Koenig G.M."/>
            <person name="Daniel R."/>
            <person name="Schaeberle T.F."/>
        </authorList>
    </citation>
    <scope>NUCLEOTIDE SEQUENCE [LARGE SCALE GENOMIC DNA]</scope>
    <source>
        <strain evidence="2 3">SWB007</strain>
    </source>
</reference>
<dbReference type="Proteomes" id="UP000238823">
    <property type="component" value="Unassembled WGS sequence"/>
</dbReference>